<evidence type="ECO:0000256" key="6">
    <source>
        <dbReference type="PROSITE-ProRule" id="PRU00221"/>
    </source>
</evidence>
<feature type="compositionally biased region" description="Polar residues" evidence="7">
    <location>
        <begin position="1"/>
        <end position="14"/>
    </location>
</feature>
<dbReference type="AlphaFoldDB" id="A0A420ITI1"/>
<dbReference type="InterPro" id="IPR020472">
    <property type="entry name" value="WD40_PAC1"/>
</dbReference>
<dbReference type="Gene3D" id="3.40.30.10">
    <property type="entry name" value="Glutaredoxin"/>
    <property type="match status" value="1"/>
</dbReference>
<feature type="domain" description="Phosducin" evidence="8">
    <location>
        <begin position="514"/>
        <end position="645"/>
    </location>
</feature>
<dbReference type="InterPro" id="IPR001632">
    <property type="entry name" value="WD40_G-protein_beta-like"/>
</dbReference>
<evidence type="ECO:0000256" key="7">
    <source>
        <dbReference type="SAM" id="MobiDB-lite"/>
    </source>
</evidence>
<feature type="repeat" description="WD" evidence="6">
    <location>
        <begin position="193"/>
        <end position="235"/>
    </location>
</feature>
<dbReference type="OrthoDB" id="10255630at2759"/>
<comment type="similarity">
    <text evidence="1">Belongs to the phosducin family.</text>
</comment>
<dbReference type="SMART" id="SM00320">
    <property type="entry name" value="WD40"/>
    <property type="match status" value="7"/>
</dbReference>
<dbReference type="PROSITE" id="PS50294">
    <property type="entry name" value="WD_REPEATS_REGION"/>
    <property type="match status" value="3"/>
</dbReference>
<keyword evidence="4" id="KW-0677">Repeat</keyword>
<gene>
    <name evidence="9" type="ORF">GcC1_060024</name>
</gene>
<protein>
    <submittedName>
        <fullName evidence="9">Guanine nucleotide-binding protein subunit beta</fullName>
    </submittedName>
</protein>
<evidence type="ECO:0000256" key="1">
    <source>
        <dbReference type="ARBA" id="ARBA00009686"/>
    </source>
</evidence>
<feature type="compositionally biased region" description="Basic and acidic residues" evidence="7">
    <location>
        <begin position="17"/>
        <end position="32"/>
    </location>
</feature>
<feature type="repeat" description="WD" evidence="6">
    <location>
        <begin position="287"/>
        <end position="321"/>
    </location>
</feature>
<dbReference type="Pfam" id="PF02114">
    <property type="entry name" value="Phosducin"/>
    <property type="match status" value="1"/>
</dbReference>
<dbReference type="InterPro" id="IPR015943">
    <property type="entry name" value="WD40/YVTN_repeat-like_dom_sf"/>
</dbReference>
<dbReference type="FunFam" id="2.130.10.10:FF:000020">
    <property type="entry name" value="Guanine nucleotide-binding protein beta subunit"/>
    <property type="match status" value="1"/>
</dbReference>
<dbReference type="InterPro" id="IPR036322">
    <property type="entry name" value="WD40_repeat_dom_sf"/>
</dbReference>
<dbReference type="PRINTS" id="PR00319">
    <property type="entry name" value="GPROTEINB"/>
</dbReference>
<feature type="region of interest" description="Disordered" evidence="7">
    <location>
        <begin position="1"/>
        <end position="32"/>
    </location>
</feature>
<dbReference type="InterPro" id="IPR024253">
    <property type="entry name" value="Phosducin_thioredoxin-like_dom"/>
</dbReference>
<dbReference type="InterPro" id="IPR036249">
    <property type="entry name" value="Thioredoxin-like_sf"/>
</dbReference>
<dbReference type="InterPro" id="IPR001680">
    <property type="entry name" value="WD40_rpt"/>
</dbReference>
<dbReference type="Gene3D" id="2.130.10.10">
    <property type="entry name" value="YVTN repeat-like/Quinoprotein amine dehydrogenase"/>
    <property type="match status" value="1"/>
</dbReference>
<dbReference type="PANTHER" id="PTHR19850">
    <property type="entry name" value="GUANINE NUCLEOTIDE-BINDING PROTEIN BETA G PROTEIN BETA"/>
    <property type="match status" value="1"/>
</dbReference>
<evidence type="ECO:0000313" key="9">
    <source>
        <dbReference type="EMBL" id="RKF77866.1"/>
    </source>
</evidence>
<feature type="compositionally biased region" description="Basic and acidic residues" evidence="7">
    <location>
        <begin position="412"/>
        <end position="426"/>
    </location>
</feature>
<dbReference type="GO" id="GO:0008277">
    <property type="term" value="P:regulation of G protein-coupled receptor signaling pathway"/>
    <property type="evidence" value="ECO:0007669"/>
    <property type="project" value="InterPro"/>
</dbReference>
<dbReference type="Proteomes" id="UP000285405">
    <property type="component" value="Unassembled WGS sequence"/>
</dbReference>
<dbReference type="EMBL" id="MCBR01006035">
    <property type="protein sequence ID" value="RKF77866.1"/>
    <property type="molecule type" value="Genomic_DNA"/>
</dbReference>
<dbReference type="GO" id="GO:0007165">
    <property type="term" value="P:signal transduction"/>
    <property type="evidence" value="ECO:0007669"/>
    <property type="project" value="UniProtKB-KW"/>
</dbReference>
<evidence type="ECO:0000256" key="4">
    <source>
        <dbReference type="ARBA" id="ARBA00022737"/>
    </source>
</evidence>
<dbReference type="SUPFAM" id="SSF52833">
    <property type="entry name" value="Thioredoxin-like"/>
    <property type="match status" value="1"/>
</dbReference>
<dbReference type="Pfam" id="PF25391">
    <property type="entry name" value="WD40_Gbeta"/>
    <property type="match status" value="1"/>
</dbReference>
<comment type="caution">
    <text evidence="9">The sequence shown here is derived from an EMBL/GenBank/DDBJ whole genome shotgun (WGS) entry which is preliminary data.</text>
</comment>
<dbReference type="CDD" id="cd02987">
    <property type="entry name" value="Phd_like_Phd"/>
    <property type="match status" value="1"/>
</dbReference>
<feature type="repeat" description="WD" evidence="6">
    <location>
        <begin position="63"/>
        <end position="104"/>
    </location>
</feature>
<feature type="compositionally biased region" description="Polar residues" evidence="7">
    <location>
        <begin position="399"/>
        <end position="411"/>
    </location>
</feature>
<feature type="repeat" description="WD" evidence="6">
    <location>
        <begin position="152"/>
        <end position="192"/>
    </location>
</feature>
<dbReference type="CDD" id="cd00200">
    <property type="entry name" value="WD40"/>
    <property type="match status" value="1"/>
</dbReference>
<evidence type="ECO:0000259" key="8">
    <source>
        <dbReference type="Pfam" id="PF02114"/>
    </source>
</evidence>
<sequence>MANDVSPDQMQARIQQARREAENLKDRIKRKKDELADGTLSGIARSQQEALPKNQMMKTRKTLKGHLAKIYAMHWSTDRRHLVSASQDGKLIIWDAYTTNKVHAIPLRSSWVMTCAYAPSGNYVACGGLDNICSIYNLNSNRDGPTRVARELSGHSGYLSCCRFINDRSILTSSGDMTCMKWDLETGSKVTEFADHLGDVMSISINPTNQNTFVSGACDAFAKLWDIRAGKAVQTFAGHESDINAIQFFPDGHSFVTGSDDATCRLFDIRADRELNQYGSEAILCGITSVATSVSGRLLFAGYDDFECKVWDITRGEKVGSLVGHDNRVSCLGVSNDGMSLCTGSWDSLLFSHSSHSKGACQNDITNTRWTPQLINFALILNIRMASTPAQEEFDHIASKNSSNPVSSQRSHPADKVDYHHDRKVEEPDEETRYLQQMIEHNMRIRTYDRRPCLPHKDFDKGRTTGVKGVIADARSYEEARQSGSLGTPRNRCRTADKRESICSFLNEAGDGSDSDGDFFETWREQRLMELQKMGKQVKNRRTTPSVRRYGFFDEVDALGYLDAIEKVTPDTVVVVFVYDPDCPSSKLISDTLVQIVPSYPAVHFVRVNYAEIEFDNAGVPAILAYKEQGELFANLTYVIDHIPEGAPFNTHTLQNVLSSNNII</sequence>
<dbReference type="SUPFAM" id="SSF50978">
    <property type="entry name" value="WD40 repeat-like"/>
    <property type="match status" value="1"/>
</dbReference>
<reference evidence="9 10" key="1">
    <citation type="journal article" date="2018" name="BMC Genomics">
        <title>Comparative genome analyses reveal sequence features reflecting distinct modes of host-adaptation between dicot and monocot powdery mildew.</title>
        <authorList>
            <person name="Wu Y."/>
            <person name="Ma X."/>
            <person name="Pan Z."/>
            <person name="Kale S.D."/>
            <person name="Song Y."/>
            <person name="King H."/>
            <person name="Zhang Q."/>
            <person name="Presley C."/>
            <person name="Deng X."/>
            <person name="Wei C.I."/>
            <person name="Xiao S."/>
        </authorList>
    </citation>
    <scope>NUCLEOTIDE SEQUENCE [LARGE SCALE GENOMIC DNA]</scope>
    <source>
        <strain evidence="9">UCSC1</strain>
    </source>
</reference>
<evidence type="ECO:0000256" key="5">
    <source>
        <dbReference type="ARBA" id="ARBA00023224"/>
    </source>
</evidence>
<dbReference type="PRINTS" id="PR00320">
    <property type="entry name" value="GPROTEINBRPT"/>
</dbReference>
<evidence type="ECO:0000256" key="2">
    <source>
        <dbReference type="ARBA" id="ARBA00009768"/>
    </source>
</evidence>
<accession>A0A420ITI1</accession>
<feature type="region of interest" description="Disordered" evidence="7">
    <location>
        <begin position="398"/>
        <end position="431"/>
    </location>
</feature>
<proteinExistence type="inferred from homology"/>
<dbReference type="InterPro" id="IPR001200">
    <property type="entry name" value="Phosducin"/>
</dbReference>
<dbReference type="InterPro" id="IPR016346">
    <property type="entry name" value="G-protein_beta_1-5"/>
</dbReference>
<evidence type="ECO:0000313" key="10">
    <source>
        <dbReference type="Proteomes" id="UP000285405"/>
    </source>
</evidence>
<evidence type="ECO:0000256" key="3">
    <source>
        <dbReference type="ARBA" id="ARBA00022574"/>
    </source>
</evidence>
<dbReference type="PROSITE" id="PS50082">
    <property type="entry name" value="WD_REPEATS_2"/>
    <property type="match status" value="5"/>
</dbReference>
<feature type="repeat" description="WD" evidence="6">
    <location>
        <begin position="236"/>
        <end position="277"/>
    </location>
</feature>
<name>A0A420ITI1_9PEZI</name>
<comment type="similarity">
    <text evidence="2">Belongs to the WD repeat G protein beta family.</text>
</comment>
<keyword evidence="5" id="KW-0807">Transducer</keyword>
<keyword evidence="3 6" id="KW-0853">WD repeat</keyword>
<organism evidence="9 10">
    <name type="scientific">Golovinomyces cichoracearum</name>
    <dbReference type="NCBI Taxonomy" id="62708"/>
    <lineage>
        <taxon>Eukaryota</taxon>
        <taxon>Fungi</taxon>
        <taxon>Dikarya</taxon>
        <taxon>Ascomycota</taxon>
        <taxon>Pezizomycotina</taxon>
        <taxon>Leotiomycetes</taxon>
        <taxon>Erysiphales</taxon>
        <taxon>Erysiphaceae</taxon>
        <taxon>Golovinomyces</taxon>
    </lineage>
</organism>